<proteinExistence type="inferred from homology"/>
<evidence type="ECO:0000313" key="12">
    <source>
        <dbReference type="EMBL" id="SFC74356.1"/>
    </source>
</evidence>
<dbReference type="SUPFAM" id="SSF52540">
    <property type="entry name" value="P-loop containing nucleoside triphosphate hydrolases"/>
    <property type="match status" value="1"/>
</dbReference>
<dbReference type="PANTHER" id="PTHR42771:SF2">
    <property type="entry name" value="IRON(3+)-HYDROXAMATE IMPORT ATP-BINDING PROTEIN FHUC"/>
    <property type="match status" value="1"/>
</dbReference>
<organism evidence="12 13">
    <name type="scientific">Kushneria avicenniae</name>
    <dbReference type="NCBI Taxonomy" id="402385"/>
    <lineage>
        <taxon>Bacteria</taxon>
        <taxon>Pseudomonadati</taxon>
        <taxon>Pseudomonadota</taxon>
        <taxon>Gammaproteobacteria</taxon>
        <taxon>Oceanospirillales</taxon>
        <taxon>Halomonadaceae</taxon>
        <taxon>Kushneria</taxon>
    </lineage>
</organism>
<feature type="domain" description="ABC transporter" evidence="11">
    <location>
        <begin position="4"/>
        <end position="240"/>
    </location>
</feature>
<keyword evidence="13" id="KW-1185">Reference proteome</keyword>
<keyword evidence="9" id="KW-0406">Ion transport</keyword>
<dbReference type="PANTHER" id="PTHR42771">
    <property type="entry name" value="IRON(3+)-HYDROXAMATE IMPORT ATP-BINDING PROTEIN FHUC"/>
    <property type="match status" value="1"/>
</dbReference>
<dbReference type="InterPro" id="IPR003593">
    <property type="entry name" value="AAA+_ATPase"/>
</dbReference>
<dbReference type="GO" id="GO:0005524">
    <property type="term" value="F:ATP binding"/>
    <property type="evidence" value="ECO:0007669"/>
    <property type="project" value="UniProtKB-KW"/>
</dbReference>
<dbReference type="GO" id="GO:0005886">
    <property type="term" value="C:plasma membrane"/>
    <property type="evidence" value="ECO:0007669"/>
    <property type="project" value="UniProtKB-SubCell"/>
</dbReference>
<dbReference type="Proteomes" id="UP000199046">
    <property type="component" value="Unassembled WGS sequence"/>
</dbReference>
<keyword evidence="6" id="KW-0547">Nucleotide-binding</keyword>
<dbReference type="InterPro" id="IPR051535">
    <property type="entry name" value="Siderophore_ABC-ATPase"/>
</dbReference>
<comment type="subcellular location">
    <subcellularLocation>
        <location evidence="1">Cell membrane</location>
        <topology evidence="1">Peripheral membrane protein</topology>
    </subcellularLocation>
</comment>
<evidence type="ECO:0000259" key="11">
    <source>
        <dbReference type="PROSITE" id="PS50893"/>
    </source>
</evidence>
<dbReference type="PROSITE" id="PS50893">
    <property type="entry name" value="ABC_TRANSPORTER_2"/>
    <property type="match status" value="1"/>
</dbReference>
<dbReference type="CDD" id="cd03214">
    <property type="entry name" value="ABC_Iron-Siderophores_B12_Hemin"/>
    <property type="match status" value="1"/>
</dbReference>
<accession>A0A1I1LN39</accession>
<evidence type="ECO:0000256" key="5">
    <source>
        <dbReference type="ARBA" id="ARBA00022496"/>
    </source>
</evidence>
<dbReference type="AlphaFoldDB" id="A0A1I1LN39"/>
<evidence type="ECO:0000256" key="2">
    <source>
        <dbReference type="ARBA" id="ARBA00005417"/>
    </source>
</evidence>
<dbReference type="PROSITE" id="PS00211">
    <property type="entry name" value="ABC_TRANSPORTER_1"/>
    <property type="match status" value="1"/>
</dbReference>
<evidence type="ECO:0000256" key="10">
    <source>
        <dbReference type="ARBA" id="ARBA00023136"/>
    </source>
</evidence>
<keyword evidence="3" id="KW-0813">Transport</keyword>
<gene>
    <name evidence="12" type="ORF">SAMN05421848_2578</name>
</gene>
<keyword evidence="10" id="KW-0472">Membrane</keyword>
<dbReference type="InterPro" id="IPR027417">
    <property type="entry name" value="P-loop_NTPase"/>
</dbReference>
<dbReference type="FunFam" id="3.40.50.300:FF:000134">
    <property type="entry name" value="Iron-enterobactin ABC transporter ATP-binding protein"/>
    <property type="match status" value="1"/>
</dbReference>
<dbReference type="GO" id="GO:0016887">
    <property type="term" value="F:ATP hydrolysis activity"/>
    <property type="evidence" value="ECO:0007669"/>
    <property type="project" value="InterPro"/>
</dbReference>
<keyword evidence="4" id="KW-1003">Cell membrane</keyword>
<dbReference type="GO" id="GO:0006826">
    <property type="term" value="P:iron ion transport"/>
    <property type="evidence" value="ECO:0007669"/>
    <property type="project" value="UniProtKB-KW"/>
</dbReference>
<comment type="similarity">
    <text evidence="2">Belongs to the ABC transporter superfamily.</text>
</comment>
<evidence type="ECO:0000313" key="13">
    <source>
        <dbReference type="Proteomes" id="UP000199046"/>
    </source>
</evidence>
<keyword evidence="7 12" id="KW-0067">ATP-binding</keyword>
<sequence length="263" mass="29232">MATVSAHALMLGYQRRRILDQLELDLPEGKISVLVGSNGCGKSTLLKALARLLSPWSGQVCLDGTDIHQLPTREVAHRLSLLPQQPVAPEGMTVRQLVQLGRHPHQRWLSQWSPDDEHQVARALERTGLEALADQVVDTLSGGQRQRAWIALAVAQNTPLMLLDEPTSFLDMNHQMEVLDLLHELNREEGRTIVMVLHDLNLAGRYADHMVALRAGQVYARGTPAQVMIPERIEAIFGLACRVIEDPCSHTPLCIPLSRQARS</sequence>
<dbReference type="STRING" id="402385.SAMN05421848_2578"/>
<evidence type="ECO:0000256" key="4">
    <source>
        <dbReference type="ARBA" id="ARBA00022475"/>
    </source>
</evidence>
<dbReference type="Pfam" id="PF00005">
    <property type="entry name" value="ABC_tran"/>
    <property type="match status" value="1"/>
</dbReference>
<dbReference type="InterPro" id="IPR017871">
    <property type="entry name" value="ABC_transporter-like_CS"/>
</dbReference>
<evidence type="ECO:0000256" key="9">
    <source>
        <dbReference type="ARBA" id="ARBA00023065"/>
    </source>
</evidence>
<name>A0A1I1LN39_9GAMM</name>
<dbReference type="EMBL" id="FOLY01000005">
    <property type="protein sequence ID" value="SFC74356.1"/>
    <property type="molecule type" value="Genomic_DNA"/>
</dbReference>
<keyword evidence="5" id="KW-0410">Iron transport</keyword>
<protein>
    <submittedName>
        <fullName evidence="12">Iron complex transport system ATP-binding protein</fullName>
    </submittedName>
</protein>
<evidence type="ECO:0000256" key="6">
    <source>
        <dbReference type="ARBA" id="ARBA00022741"/>
    </source>
</evidence>
<evidence type="ECO:0000256" key="3">
    <source>
        <dbReference type="ARBA" id="ARBA00022448"/>
    </source>
</evidence>
<dbReference type="InterPro" id="IPR003439">
    <property type="entry name" value="ABC_transporter-like_ATP-bd"/>
</dbReference>
<dbReference type="SMART" id="SM00382">
    <property type="entry name" value="AAA"/>
    <property type="match status" value="1"/>
</dbReference>
<evidence type="ECO:0000256" key="8">
    <source>
        <dbReference type="ARBA" id="ARBA00023004"/>
    </source>
</evidence>
<dbReference type="OrthoDB" id="6461291at2"/>
<reference evidence="13" key="1">
    <citation type="submission" date="2016-10" db="EMBL/GenBank/DDBJ databases">
        <authorList>
            <person name="Varghese N."/>
            <person name="Submissions S."/>
        </authorList>
    </citation>
    <scope>NUCLEOTIDE SEQUENCE [LARGE SCALE GENOMIC DNA]</scope>
    <source>
        <strain evidence="13">DSM 23439</strain>
    </source>
</reference>
<keyword evidence="8" id="KW-0408">Iron</keyword>
<evidence type="ECO:0000256" key="7">
    <source>
        <dbReference type="ARBA" id="ARBA00022840"/>
    </source>
</evidence>
<dbReference type="Gene3D" id="3.40.50.300">
    <property type="entry name" value="P-loop containing nucleotide triphosphate hydrolases"/>
    <property type="match status" value="1"/>
</dbReference>
<evidence type="ECO:0000256" key="1">
    <source>
        <dbReference type="ARBA" id="ARBA00004202"/>
    </source>
</evidence>
<dbReference type="RefSeq" id="WP_090134691.1">
    <property type="nucleotide sequence ID" value="NZ_FOLY01000005.1"/>
</dbReference>